<evidence type="ECO:0008006" key="3">
    <source>
        <dbReference type="Google" id="ProtNLM"/>
    </source>
</evidence>
<dbReference type="Proteomes" id="UP000714420">
    <property type="component" value="Unassembled WGS sequence"/>
</dbReference>
<proteinExistence type="predicted"/>
<organism evidence="1 2">
    <name type="scientific">Xylanibacter muris</name>
    <dbReference type="NCBI Taxonomy" id="2736290"/>
    <lineage>
        <taxon>Bacteria</taxon>
        <taxon>Pseudomonadati</taxon>
        <taxon>Bacteroidota</taxon>
        <taxon>Bacteroidia</taxon>
        <taxon>Bacteroidales</taxon>
        <taxon>Prevotellaceae</taxon>
        <taxon>Xylanibacter</taxon>
    </lineage>
</organism>
<gene>
    <name evidence="1" type="ORF">HPS56_00455</name>
</gene>
<reference evidence="1 2" key="1">
    <citation type="submission" date="2020-05" db="EMBL/GenBank/DDBJ databases">
        <title>Distinct polysaccharide utilization as determinants for interspecies competition between intestinal Prevotella spp.</title>
        <authorList>
            <person name="Galvez E.J.C."/>
            <person name="Iljazovic A."/>
            <person name="Strowig T."/>
        </authorList>
    </citation>
    <scope>NUCLEOTIDE SEQUENCE [LARGE SCALE GENOMIC DNA]</scope>
    <source>
        <strain evidence="1 2">PMUR</strain>
    </source>
</reference>
<sequence length="500" mass="54897">MKRILPILFLCMHILDMHAQENLLQIIPPANGIAIDDKAKVLEISMNNTYDYLAFQFSIYLPEGIKLRSGNKPFGSLPKQRFPYTETYDELEDVTITEFAHAVQFGRHEDKGYTTFAITPNDLSYIKGYSGTVLRIYVTTDTDMQPGIYPIKFRNVVFTKYENKKMVSVKAPEVSCHIIVGNPSIGHSIDMSEFTGYMPKDVGAAFNEWLAGKPEISEINLTGLDSTGTLPKAPNPNAIYYVKEGSGLYSEYSEADLPNIVAGNTCNNLSLTDGYPVSISKSFTACTASYSRTVLSAGWYTLYIPYAADIPENVEVETFESISNDGTSVIFVPSEIVPNVPCIFNTKSTEVEFTSANANVIATTEQDNTEMFVGTYTGTAPGDISGCYALRSDGSGFGIADETAYVTPFRAYMKAESNAKTLRIIHGNTSEIIDTKCTGLDIQAIQGGKVLMTTDKTQDIVISTTSGQTIFHDTLYPECPSSISLKAGVYIINNQKVLVR</sequence>
<dbReference type="EMBL" id="JABKKF010000001">
    <property type="protein sequence ID" value="NPD90843.1"/>
    <property type="molecule type" value="Genomic_DNA"/>
</dbReference>
<accession>A0ABX2AII7</accession>
<keyword evidence="2" id="KW-1185">Reference proteome</keyword>
<protein>
    <recommendedName>
        <fullName evidence="3">IgGFc-binding protein N-terminal domain-containing protein</fullName>
    </recommendedName>
</protein>
<dbReference type="RefSeq" id="WP_172272184.1">
    <property type="nucleotide sequence ID" value="NZ_CASGMU010000001.1"/>
</dbReference>
<comment type="caution">
    <text evidence="1">The sequence shown here is derived from an EMBL/GenBank/DDBJ whole genome shotgun (WGS) entry which is preliminary data.</text>
</comment>
<evidence type="ECO:0000313" key="2">
    <source>
        <dbReference type="Proteomes" id="UP000714420"/>
    </source>
</evidence>
<name>A0ABX2AII7_9BACT</name>
<evidence type="ECO:0000313" key="1">
    <source>
        <dbReference type="EMBL" id="NPD90843.1"/>
    </source>
</evidence>